<evidence type="ECO:0000256" key="11">
    <source>
        <dbReference type="ARBA" id="ARBA00022840"/>
    </source>
</evidence>
<accession>A0A2P6N158</accession>
<proteinExistence type="inferred from homology"/>
<evidence type="ECO:0000256" key="15">
    <source>
        <dbReference type="ARBA" id="ARBA00023136"/>
    </source>
</evidence>
<comment type="caution">
    <text evidence="19">The sequence shown here is derived from an EMBL/GenBank/DDBJ whole genome shotgun (WGS) entry which is preliminary data.</text>
</comment>
<evidence type="ECO:0000256" key="6">
    <source>
        <dbReference type="ARBA" id="ARBA00022692"/>
    </source>
</evidence>
<feature type="compositionally biased region" description="Basic and acidic residues" evidence="16">
    <location>
        <begin position="76"/>
        <end position="98"/>
    </location>
</feature>
<dbReference type="Pfam" id="PF17862">
    <property type="entry name" value="AAA_lid_3"/>
    <property type="match status" value="1"/>
</dbReference>
<dbReference type="OrthoDB" id="1413014at2759"/>
<dbReference type="SUPFAM" id="SSF140990">
    <property type="entry name" value="FtsH protease domain-like"/>
    <property type="match status" value="1"/>
</dbReference>
<feature type="region of interest" description="Disordered" evidence="16">
    <location>
        <begin position="71"/>
        <end position="115"/>
    </location>
</feature>
<evidence type="ECO:0000256" key="13">
    <source>
        <dbReference type="ARBA" id="ARBA00023049"/>
    </source>
</evidence>
<dbReference type="Gene3D" id="1.10.8.60">
    <property type="match status" value="1"/>
</dbReference>
<dbReference type="STRING" id="1890364.A0A2P6N158"/>
<keyword evidence="11" id="KW-0067">ATP-binding</keyword>
<dbReference type="InterPro" id="IPR003593">
    <property type="entry name" value="AAA+_ATPase"/>
</dbReference>
<dbReference type="Gene3D" id="3.40.50.300">
    <property type="entry name" value="P-loop containing nucleotide triphosphate hydrolases"/>
    <property type="match status" value="1"/>
</dbReference>
<comment type="subcellular location">
    <subcellularLocation>
        <location evidence="2">Mitochondrion membrane</location>
        <topology evidence="2">Multi-pass membrane protein</topology>
    </subcellularLocation>
</comment>
<comment type="similarity">
    <text evidence="4">In the N-terminal section; belongs to the AAA ATPase family.</text>
</comment>
<dbReference type="HAMAP" id="MF_01458">
    <property type="entry name" value="FtsH"/>
    <property type="match status" value="1"/>
</dbReference>
<dbReference type="AlphaFoldDB" id="A0A2P6N158"/>
<evidence type="ECO:0000256" key="7">
    <source>
        <dbReference type="ARBA" id="ARBA00022723"/>
    </source>
</evidence>
<feature type="compositionally biased region" description="Low complexity" evidence="16">
    <location>
        <begin position="99"/>
        <end position="114"/>
    </location>
</feature>
<evidence type="ECO:0000256" key="2">
    <source>
        <dbReference type="ARBA" id="ARBA00004225"/>
    </source>
</evidence>
<evidence type="ECO:0000256" key="5">
    <source>
        <dbReference type="ARBA" id="ARBA00022670"/>
    </source>
</evidence>
<feature type="region of interest" description="Disordered" evidence="16">
    <location>
        <begin position="736"/>
        <end position="772"/>
    </location>
</feature>
<keyword evidence="20" id="KW-1185">Reference proteome</keyword>
<keyword evidence="7" id="KW-0479">Metal-binding</keyword>
<dbReference type="FunCoup" id="A0A2P6N158">
    <property type="interactions" value="354"/>
</dbReference>
<comment type="similarity">
    <text evidence="3">In the C-terminal section; belongs to the peptidase M41 family.</text>
</comment>
<dbReference type="FunFam" id="3.40.50.300:FF:000001">
    <property type="entry name" value="ATP-dependent zinc metalloprotease FtsH"/>
    <property type="match status" value="1"/>
</dbReference>
<evidence type="ECO:0000256" key="17">
    <source>
        <dbReference type="SAM" id="Phobius"/>
    </source>
</evidence>
<evidence type="ECO:0000256" key="10">
    <source>
        <dbReference type="ARBA" id="ARBA00022833"/>
    </source>
</evidence>
<evidence type="ECO:0000256" key="3">
    <source>
        <dbReference type="ARBA" id="ARBA00010044"/>
    </source>
</evidence>
<dbReference type="GO" id="GO:0046872">
    <property type="term" value="F:metal ion binding"/>
    <property type="evidence" value="ECO:0007669"/>
    <property type="project" value="UniProtKB-KW"/>
</dbReference>
<name>A0A2P6N158_9EUKA</name>
<dbReference type="GO" id="GO:0005745">
    <property type="term" value="C:m-AAA complex"/>
    <property type="evidence" value="ECO:0007669"/>
    <property type="project" value="TreeGrafter"/>
</dbReference>
<dbReference type="GO" id="GO:0016887">
    <property type="term" value="F:ATP hydrolysis activity"/>
    <property type="evidence" value="ECO:0007669"/>
    <property type="project" value="InterPro"/>
</dbReference>
<keyword evidence="8" id="KW-0547">Nucleotide-binding</keyword>
<keyword evidence="14" id="KW-0496">Mitochondrion</keyword>
<evidence type="ECO:0000259" key="18">
    <source>
        <dbReference type="SMART" id="SM00382"/>
    </source>
</evidence>
<dbReference type="NCBIfam" id="TIGR01241">
    <property type="entry name" value="FtsH_fam"/>
    <property type="match status" value="1"/>
</dbReference>
<organism evidence="19 20">
    <name type="scientific">Planoprotostelium fungivorum</name>
    <dbReference type="NCBI Taxonomy" id="1890364"/>
    <lineage>
        <taxon>Eukaryota</taxon>
        <taxon>Amoebozoa</taxon>
        <taxon>Evosea</taxon>
        <taxon>Variosea</taxon>
        <taxon>Cavosteliida</taxon>
        <taxon>Cavosteliaceae</taxon>
        <taxon>Planoprotostelium</taxon>
    </lineage>
</organism>
<dbReference type="InterPro" id="IPR037219">
    <property type="entry name" value="Peptidase_M41-like"/>
</dbReference>
<dbReference type="Proteomes" id="UP000241769">
    <property type="component" value="Unassembled WGS sequence"/>
</dbReference>
<keyword evidence="5" id="KW-0645">Protease</keyword>
<dbReference type="GO" id="GO:0005524">
    <property type="term" value="F:ATP binding"/>
    <property type="evidence" value="ECO:0007669"/>
    <property type="project" value="UniProtKB-KW"/>
</dbReference>
<gene>
    <name evidence="19" type="ORF">PROFUN_00522</name>
</gene>
<feature type="transmembrane region" description="Helical" evidence="17">
    <location>
        <begin position="122"/>
        <end position="140"/>
    </location>
</feature>
<keyword evidence="15 17" id="KW-0472">Membrane</keyword>
<keyword evidence="10" id="KW-0862">Zinc</keyword>
<evidence type="ECO:0000313" key="20">
    <source>
        <dbReference type="Proteomes" id="UP000241769"/>
    </source>
</evidence>
<dbReference type="FunFam" id="1.10.8.60:FF:000019">
    <property type="entry name" value="AFG3-like AAA ATPase 2"/>
    <property type="match status" value="1"/>
</dbReference>
<dbReference type="Pfam" id="PF01434">
    <property type="entry name" value="Peptidase_M41"/>
    <property type="match status" value="1"/>
</dbReference>
<protein>
    <submittedName>
        <fullName evidence="19">Peptidase M41, FtsH domain-containing protein</fullName>
    </submittedName>
</protein>
<dbReference type="Pfam" id="PF00004">
    <property type="entry name" value="AAA"/>
    <property type="match status" value="1"/>
</dbReference>
<dbReference type="InterPro" id="IPR050928">
    <property type="entry name" value="ATP-dep_Zn_Metalloprotease"/>
</dbReference>
<comment type="cofactor">
    <cofactor evidence="1">
        <name>Zn(2+)</name>
        <dbReference type="ChEBI" id="CHEBI:29105"/>
    </cofactor>
</comment>
<sequence length="772" mass="86881">MFLHGAVKCSSQKTVLSLYKPNHLKISRLGTNAILRTLTTLNKAESYIREQAPFLQSQFIFPIKPRGWGAWPDPEDWGKTKGNKEGGYKEEIKSDGNRSDNNNRNSSSGGKKSNAPSLRNDLIKFVLPIFLLSMAGLYFLRQREMTFEEFERDYLATRRVKRLVIVEGAQVRVIVEGNSGHEDQVGYFMIGNLEQFIKKLESAQQSMGFSPLQFVPITYRQVSAGSTMVKVVPVILTVAAFFLFFRYAGGAAGGAAEGFMSFTKSKAKMFNKQDKIKVKFDDVAGLPEAKLEIKEFVDFLKNPKKYTDLGARLPKGAILSGPPGTGKTLLAKATAGEAGVPFFSTSGSDFMELYVGVGPSRVRDMFKQARENAPCIVFIDEIDAIGKERSRGGFSNEERENTLNQILVEMDGFENMSGVVVMASTNRVELLDKALLRPGRFDRNIEIDLPDIKSRKEIYDVHLKNITLDHTKQDEFASRLASLTPGFSGADIANSCNEAALIAVRKKRDEVLLNDFEEAIDRVVGGVEKKSKVMSPMEKKKVAFHEAGHAILGWFLEHTDPLLKVSIVPRGRGLGYAQYLPKDQYLRSEDSLNDRMVMAMGGRAAEEIVFGSITTGAKDDIDKVTRIAHSQVSVYGFNERIGPLSFQRKQNELRPYSEETAMVIDEEVRKIVHGAYGRAKDMLQEKKELLVKLADTLMEKEVLSNKEIVEILGERPYQKKTLADEYFHLKREEGVKVEEKKEEKEEKQEKVEEKKEEKEKEEKKEEEKPSSH</sequence>
<dbReference type="SMART" id="SM00382">
    <property type="entry name" value="AAA"/>
    <property type="match status" value="1"/>
</dbReference>
<evidence type="ECO:0000256" key="8">
    <source>
        <dbReference type="ARBA" id="ARBA00022741"/>
    </source>
</evidence>
<dbReference type="PANTHER" id="PTHR43655:SF2">
    <property type="entry name" value="AFG3 LIKE MATRIX AAA PEPTIDASE SUBUNIT 2, ISOFORM A"/>
    <property type="match status" value="1"/>
</dbReference>
<evidence type="ECO:0000256" key="1">
    <source>
        <dbReference type="ARBA" id="ARBA00001947"/>
    </source>
</evidence>
<dbReference type="GO" id="GO:0004222">
    <property type="term" value="F:metalloendopeptidase activity"/>
    <property type="evidence" value="ECO:0007669"/>
    <property type="project" value="InterPro"/>
</dbReference>
<dbReference type="Gene3D" id="3.40.1690.20">
    <property type="match status" value="1"/>
</dbReference>
<dbReference type="SUPFAM" id="SSF52540">
    <property type="entry name" value="P-loop containing nucleoside triphosphate hydrolases"/>
    <property type="match status" value="1"/>
</dbReference>
<reference evidence="19 20" key="1">
    <citation type="journal article" date="2018" name="Genome Biol. Evol.">
        <title>Multiple Roots of Fruiting Body Formation in Amoebozoa.</title>
        <authorList>
            <person name="Hillmann F."/>
            <person name="Forbes G."/>
            <person name="Novohradska S."/>
            <person name="Ferling I."/>
            <person name="Riege K."/>
            <person name="Groth M."/>
            <person name="Westermann M."/>
            <person name="Marz M."/>
            <person name="Spaller T."/>
            <person name="Winckler T."/>
            <person name="Schaap P."/>
            <person name="Glockner G."/>
        </authorList>
    </citation>
    <scope>NUCLEOTIDE SEQUENCE [LARGE SCALE GENOMIC DNA]</scope>
    <source>
        <strain evidence="19 20">Jena</strain>
    </source>
</reference>
<keyword evidence="9" id="KW-0378">Hydrolase</keyword>
<evidence type="ECO:0000256" key="4">
    <source>
        <dbReference type="ARBA" id="ARBA00010550"/>
    </source>
</evidence>
<feature type="domain" description="AAA+ ATPase" evidence="18">
    <location>
        <begin position="313"/>
        <end position="451"/>
    </location>
</feature>
<evidence type="ECO:0000256" key="9">
    <source>
        <dbReference type="ARBA" id="ARBA00022801"/>
    </source>
</evidence>
<dbReference type="InterPro" id="IPR041569">
    <property type="entry name" value="AAA_lid_3"/>
</dbReference>
<evidence type="ECO:0000256" key="14">
    <source>
        <dbReference type="ARBA" id="ARBA00023128"/>
    </source>
</evidence>
<dbReference type="InterPro" id="IPR005936">
    <property type="entry name" value="FtsH"/>
</dbReference>
<dbReference type="InterPro" id="IPR027417">
    <property type="entry name" value="P-loop_NTPase"/>
</dbReference>
<keyword evidence="12 17" id="KW-1133">Transmembrane helix</keyword>
<dbReference type="Gene3D" id="1.20.58.760">
    <property type="entry name" value="Peptidase M41"/>
    <property type="match status" value="1"/>
</dbReference>
<dbReference type="GO" id="GO:0034982">
    <property type="term" value="P:mitochondrial protein processing"/>
    <property type="evidence" value="ECO:0007669"/>
    <property type="project" value="TreeGrafter"/>
</dbReference>
<feature type="transmembrane region" description="Helical" evidence="17">
    <location>
        <begin position="228"/>
        <end position="248"/>
    </location>
</feature>
<keyword evidence="6 17" id="KW-0812">Transmembrane</keyword>
<dbReference type="InterPro" id="IPR003959">
    <property type="entry name" value="ATPase_AAA_core"/>
</dbReference>
<dbReference type="GO" id="GO:0004176">
    <property type="term" value="F:ATP-dependent peptidase activity"/>
    <property type="evidence" value="ECO:0007669"/>
    <property type="project" value="InterPro"/>
</dbReference>
<dbReference type="InParanoid" id="A0A2P6N158"/>
<keyword evidence="13" id="KW-0482">Metalloprotease</keyword>
<dbReference type="EMBL" id="MDYQ01000257">
    <property type="protein sequence ID" value="PRP77661.1"/>
    <property type="molecule type" value="Genomic_DNA"/>
</dbReference>
<dbReference type="PANTHER" id="PTHR43655">
    <property type="entry name" value="ATP-DEPENDENT PROTEASE"/>
    <property type="match status" value="1"/>
</dbReference>
<evidence type="ECO:0000313" key="19">
    <source>
        <dbReference type="EMBL" id="PRP77661.1"/>
    </source>
</evidence>
<dbReference type="CDD" id="cd19501">
    <property type="entry name" value="RecA-like_FtsH"/>
    <property type="match status" value="1"/>
</dbReference>
<evidence type="ECO:0000256" key="12">
    <source>
        <dbReference type="ARBA" id="ARBA00022989"/>
    </source>
</evidence>
<dbReference type="FunFam" id="1.20.58.760:FF:000003">
    <property type="entry name" value="AFG3-like AAA ATPase 2"/>
    <property type="match status" value="1"/>
</dbReference>
<evidence type="ECO:0000256" key="16">
    <source>
        <dbReference type="SAM" id="MobiDB-lite"/>
    </source>
</evidence>
<dbReference type="InterPro" id="IPR000642">
    <property type="entry name" value="Peptidase_M41"/>
</dbReference>